<evidence type="ECO:0000256" key="2">
    <source>
        <dbReference type="SAM" id="MobiDB-lite"/>
    </source>
</evidence>
<dbReference type="GO" id="GO:1990281">
    <property type="term" value="C:efflux pump complex"/>
    <property type="evidence" value="ECO:0007669"/>
    <property type="project" value="TreeGrafter"/>
</dbReference>
<evidence type="ECO:0000256" key="1">
    <source>
        <dbReference type="ARBA" id="ARBA00009477"/>
    </source>
</evidence>
<dbReference type="Gene3D" id="2.40.50.100">
    <property type="match status" value="1"/>
</dbReference>
<dbReference type="EMBL" id="CP031775">
    <property type="protein sequence ID" value="QDZ92206.1"/>
    <property type="molecule type" value="Genomic_DNA"/>
</dbReference>
<proteinExistence type="inferred from homology"/>
<organism evidence="4 5">
    <name type="scientific">Shewanella decolorationis</name>
    <dbReference type="NCBI Taxonomy" id="256839"/>
    <lineage>
        <taxon>Bacteria</taxon>
        <taxon>Pseudomonadati</taxon>
        <taxon>Pseudomonadota</taxon>
        <taxon>Gammaproteobacteria</taxon>
        <taxon>Alteromonadales</taxon>
        <taxon>Shewanellaceae</taxon>
        <taxon>Shewanella</taxon>
    </lineage>
</organism>
<comment type="similarity">
    <text evidence="1">Belongs to the membrane fusion protein (MFP) (TC 8.A.1) family.</text>
</comment>
<reference evidence="4 5" key="1">
    <citation type="journal article" date="2019" name="Ecotoxicol. Environ. Saf.">
        <title>Microbial characterization of heavy metal resistant bacterial strains isolated from an electroplating wastewater treatment plant.</title>
        <authorList>
            <person name="Cai X."/>
            <person name="Zheng X."/>
            <person name="Zhang D."/>
            <person name="Iqbal W."/>
            <person name="Liu C."/>
            <person name="Yang B."/>
            <person name="Zhao X."/>
            <person name="Lu X."/>
            <person name="Mao Y."/>
        </authorList>
    </citation>
    <scope>NUCLEOTIDE SEQUENCE [LARGE SCALE GENOMIC DNA]</scope>
    <source>
        <strain evidence="4 5">Ni1-3</strain>
    </source>
</reference>
<evidence type="ECO:0000259" key="3">
    <source>
        <dbReference type="Pfam" id="PF25917"/>
    </source>
</evidence>
<dbReference type="Gene3D" id="1.10.287.470">
    <property type="entry name" value="Helix hairpin bin"/>
    <property type="match status" value="1"/>
</dbReference>
<protein>
    <submittedName>
        <fullName evidence="4">Efflux RND transporter periplasmic adaptor subunit</fullName>
    </submittedName>
</protein>
<dbReference type="SUPFAM" id="SSF111369">
    <property type="entry name" value="HlyD-like secretion proteins"/>
    <property type="match status" value="1"/>
</dbReference>
<gene>
    <name evidence="4" type="ORF">D0436_18055</name>
</gene>
<dbReference type="PANTHER" id="PTHR30469:SF12">
    <property type="entry name" value="MULTIDRUG RESISTANCE PROTEIN MDTA"/>
    <property type="match status" value="1"/>
</dbReference>
<dbReference type="RefSeq" id="WP_023266599.1">
    <property type="nucleotide sequence ID" value="NZ_BSOL01000028.1"/>
</dbReference>
<dbReference type="Gene3D" id="2.40.30.170">
    <property type="match status" value="1"/>
</dbReference>
<dbReference type="AlphaFoldDB" id="A0A5B8R1Z1"/>
<dbReference type="PANTHER" id="PTHR30469">
    <property type="entry name" value="MULTIDRUG RESISTANCE PROTEIN MDTA"/>
    <property type="match status" value="1"/>
</dbReference>
<evidence type="ECO:0000313" key="5">
    <source>
        <dbReference type="Proteomes" id="UP000321124"/>
    </source>
</evidence>
<dbReference type="InterPro" id="IPR006143">
    <property type="entry name" value="RND_pump_MFP"/>
</dbReference>
<dbReference type="FunFam" id="2.40.30.170:FF:000051">
    <property type="match status" value="1"/>
</dbReference>
<dbReference type="NCBIfam" id="TIGR01730">
    <property type="entry name" value="RND_mfp"/>
    <property type="match status" value="1"/>
</dbReference>
<evidence type="ECO:0000313" key="4">
    <source>
        <dbReference type="EMBL" id="QDZ92206.1"/>
    </source>
</evidence>
<feature type="region of interest" description="Disordered" evidence="2">
    <location>
        <begin position="384"/>
        <end position="405"/>
    </location>
</feature>
<accession>A0A5B8R1Z1</accession>
<dbReference type="Proteomes" id="UP000321124">
    <property type="component" value="Chromosome"/>
</dbReference>
<dbReference type="InterPro" id="IPR058625">
    <property type="entry name" value="MdtA-like_BSH"/>
</dbReference>
<dbReference type="GO" id="GO:0015562">
    <property type="term" value="F:efflux transmembrane transporter activity"/>
    <property type="evidence" value="ECO:0007669"/>
    <property type="project" value="TreeGrafter"/>
</dbReference>
<dbReference type="Pfam" id="PF25917">
    <property type="entry name" value="BSH_RND"/>
    <property type="match status" value="1"/>
</dbReference>
<dbReference type="Gene3D" id="2.40.420.20">
    <property type="match status" value="1"/>
</dbReference>
<dbReference type="KEGG" id="sdeo:D0436_18055"/>
<feature type="domain" description="Multidrug resistance protein MdtA-like barrel-sandwich hybrid" evidence="3">
    <location>
        <begin position="75"/>
        <end position="207"/>
    </location>
</feature>
<sequence>MIKTLLRRLSPFFILLLFIVGAGLLMKTKETPEQKPEEMPIPIVDVTQVEQQTVSLNLPSYGVVTPKYKTQLVTEVQGRMLSISPQFVAGGIVKKGDQLAQIEPSDYEADLMQAEATLAQATAALNEEIARGEVAKIEFKGYDKGLPPELGLRIPQLKKEQANVKYAQAALARAQRNLERTVIRAPFDGIIKARNVDLGQYVTLGTNLGELYDTSIAEIRLPISNDDLAYLESVDNPDTQVTLSASLAGKENTWLGNIIRSEGVIDADNRMVYLVAEIKDPYLREHKTQGSLPLKYGSFVNAVIKGRTVDGIVKLPRHVVRNEHVALINEQNIVEMRHVNVVRSDLENVFIKDSLKTGERVAITHFSNMANGQLVKVIGEDAKPVQTPTPKEDAPESSLAAAGVN</sequence>
<name>A0A5B8R1Z1_9GAMM</name>